<gene>
    <name evidence="2" type="ORF">KC01_LOCUS10575</name>
</gene>
<organism evidence="2 3">
    <name type="scientific">Knipowitschia caucasica</name>
    <name type="common">Caucasian dwarf goby</name>
    <name type="synonym">Pomatoschistus caucasicus</name>
    <dbReference type="NCBI Taxonomy" id="637954"/>
    <lineage>
        <taxon>Eukaryota</taxon>
        <taxon>Metazoa</taxon>
        <taxon>Chordata</taxon>
        <taxon>Craniata</taxon>
        <taxon>Vertebrata</taxon>
        <taxon>Euteleostomi</taxon>
        <taxon>Actinopterygii</taxon>
        <taxon>Neopterygii</taxon>
        <taxon>Teleostei</taxon>
        <taxon>Neoteleostei</taxon>
        <taxon>Acanthomorphata</taxon>
        <taxon>Gobiaria</taxon>
        <taxon>Gobiiformes</taxon>
        <taxon>Gobioidei</taxon>
        <taxon>Gobiidae</taxon>
        <taxon>Gobiinae</taxon>
        <taxon>Knipowitschia</taxon>
    </lineage>
</organism>
<dbReference type="EMBL" id="OZ035836">
    <property type="protein sequence ID" value="CAL1579543.1"/>
    <property type="molecule type" value="Genomic_DNA"/>
</dbReference>
<dbReference type="Proteomes" id="UP001497482">
    <property type="component" value="Chromosome 14"/>
</dbReference>
<protein>
    <submittedName>
        <fullName evidence="2">Uncharacterized protein</fullName>
    </submittedName>
</protein>
<evidence type="ECO:0000313" key="2">
    <source>
        <dbReference type="EMBL" id="CAL1579543.1"/>
    </source>
</evidence>
<dbReference type="AlphaFoldDB" id="A0AAV2JS16"/>
<proteinExistence type="predicted"/>
<keyword evidence="3" id="KW-1185">Reference proteome</keyword>
<sequence>MKHRAQHPRAATVLLHPHRADRGLVKQNRHRQFGHGAGRAQRLVWPEEMTNDYLELKSLGGSLSEASLSAVWTLAAGTGESQKQKRPYATSKPVQNPDHQGPESRLATWKNRSHALAMGTGGVGGATC</sequence>
<name>A0AAV2JS16_KNICA</name>
<evidence type="ECO:0000313" key="3">
    <source>
        <dbReference type="Proteomes" id="UP001497482"/>
    </source>
</evidence>
<feature type="region of interest" description="Disordered" evidence="1">
    <location>
        <begin position="77"/>
        <end position="106"/>
    </location>
</feature>
<reference evidence="2 3" key="1">
    <citation type="submission" date="2024-04" db="EMBL/GenBank/DDBJ databases">
        <authorList>
            <person name="Waldvogel A.-M."/>
            <person name="Schoenle A."/>
        </authorList>
    </citation>
    <scope>NUCLEOTIDE SEQUENCE [LARGE SCALE GENOMIC DNA]</scope>
</reference>
<accession>A0AAV2JS16</accession>
<evidence type="ECO:0000256" key="1">
    <source>
        <dbReference type="SAM" id="MobiDB-lite"/>
    </source>
</evidence>